<dbReference type="SUPFAM" id="SSF160240">
    <property type="entry name" value="Cation efflux protein cytoplasmic domain-like"/>
    <property type="match status" value="1"/>
</dbReference>
<feature type="transmembrane region" description="Helical" evidence="9">
    <location>
        <begin position="66"/>
        <end position="84"/>
    </location>
</feature>
<sequence length="313" mass="33474">MHHGHNDTHNHTHHHKHSHAPTSAPLRALLTALAITSVVFLAEIVGGWLTGSVALLADAMHMLSDAAGLIIAALAVIAGQRAASDRATFGHRRVEVLAAALNAATVLAISIFICIEAIRRLKSPTEIASSTMMLIALIGLVANAVSAWVLSRHSEDSINVRGAYLHVLVDMLGSLAVIAAGAVIHFTGLVVADVVASLLIAALVFPRAWQLLRNSTRVLLEQVPEDFEVERVLPALRAIDGVAEVHDLHLWSLDGVSVLATAHLPLHGQHTTAQDFSRVLDEAQAELRALGVDHATIQVELPEHIHHESICEN</sequence>
<keyword evidence="6" id="KW-0406">Ion transport</keyword>
<dbReference type="Gene3D" id="1.20.1510.10">
    <property type="entry name" value="Cation efflux protein transmembrane domain"/>
    <property type="match status" value="1"/>
</dbReference>
<evidence type="ECO:0000256" key="8">
    <source>
        <dbReference type="SAM" id="MobiDB-lite"/>
    </source>
</evidence>
<dbReference type="GO" id="GO:0005886">
    <property type="term" value="C:plasma membrane"/>
    <property type="evidence" value="ECO:0007669"/>
    <property type="project" value="TreeGrafter"/>
</dbReference>
<protein>
    <submittedName>
        <fullName evidence="12">Cadmium, cobalt and zinc/H(+)-K(+) antiporter</fullName>
    </submittedName>
</protein>
<keyword evidence="7 9" id="KW-0472">Membrane</keyword>
<evidence type="ECO:0000256" key="6">
    <source>
        <dbReference type="ARBA" id="ARBA00023065"/>
    </source>
</evidence>
<dbReference type="PANTHER" id="PTHR11562">
    <property type="entry name" value="CATION EFFLUX PROTEIN/ ZINC TRANSPORTER"/>
    <property type="match status" value="1"/>
</dbReference>
<feature type="transmembrane region" description="Helical" evidence="9">
    <location>
        <begin position="96"/>
        <end position="118"/>
    </location>
</feature>
<evidence type="ECO:0000259" key="10">
    <source>
        <dbReference type="Pfam" id="PF01545"/>
    </source>
</evidence>
<dbReference type="InterPro" id="IPR002524">
    <property type="entry name" value="Cation_efflux"/>
</dbReference>
<feature type="transmembrane region" description="Helical" evidence="9">
    <location>
        <begin position="163"/>
        <end position="184"/>
    </location>
</feature>
<keyword evidence="5 9" id="KW-1133">Transmembrane helix</keyword>
<dbReference type="PANTHER" id="PTHR11562:SF17">
    <property type="entry name" value="RE54080P-RELATED"/>
    <property type="match status" value="1"/>
</dbReference>
<name>A0A1Q2HW94_9CORY</name>
<evidence type="ECO:0000256" key="3">
    <source>
        <dbReference type="ARBA" id="ARBA00022448"/>
    </source>
</evidence>
<evidence type="ECO:0000256" key="4">
    <source>
        <dbReference type="ARBA" id="ARBA00022692"/>
    </source>
</evidence>
<evidence type="ECO:0000313" key="13">
    <source>
        <dbReference type="Proteomes" id="UP000217209"/>
    </source>
</evidence>
<dbReference type="SUPFAM" id="SSF161111">
    <property type="entry name" value="Cation efflux protein transmembrane domain-like"/>
    <property type="match status" value="1"/>
</dbReference>
<evidence type="ECO:0000256" key="5">
    <source>
        <dbReference type="ARBA" id="ARBA00022989"/>
    </source>
</evidence>
<dbReference type="GO" id="GO:0005385">
    <property type="term" value="F:zinc ion transmembrane transporter activity"/>
    <property type="evidence" value="ECO:0007669"/>
    <property type="project" value="TreeGrafter"/>
</dbReference>
<comment type="subcellular location">
    <subcellularLocation>
        <location evidence="1">Membrane</location>
        <topology evidence="1">Multi-pass membrane protein</topology>
    </subcellularLocation>
</comment>
<feature type="transmembrane region" description="Helical" evidence="9">
    <location>
        <begin position="26"/>
        <end position="46"/>
    </location>
</feature>
<evidence type="ECO:0000256" key="1">
    <source>
        <dbReference type="ARBA" id="ARBA00004141"/>
    </source>
</evidence>
<feature type="domain" description="Cation efflux protein cytoplasmic" evidence="11">
    <location>
        <begin position="224"/>
        <end position="300"/>
    </location>
</feature>
<dbReference type="InterPro" id="IPR027470">
    <property type="entry name" value="Cation_efflux_CTD"/>
</dbReference>
<accession>A0A1Q2HW94</accession>
<comment type="similarity">
    <text evidence="2">Belongs to the cation diffusion facilitator (CDF) transporter (TC 2.A.4) family. SLC30A subfamily.</text>
</comment>
<organism evidence="12 13">
    <name type="scientific">Corynebacterium glaucum</name>
    <dbReference type="NCBI Taxonomy" id="187491"/>
    <lineage>
        <taxon>Bacteria</taxon>
        <taxon>Bacillati</taxon>
        <taxon>Actinomycetota</taxon>
        <taxon>Actinomycetes</taxon>
        <taxon>Mycobacteriales</taxon>
        <taxon>Corynebacteriaceae</taxon>
        <taxon>Corynebacterium</taxon>
    </lineage>
</organism>
<dbReference type="InterPro" id="IPR058533">
    <property type="entry name" value="Cation_efflux_TM"/>
</dbReference>
<dbReference type="Pfam" id="PF01545">
    <property type="entry name" value="Cation_efflux"/>
    <property type="match status" value="1"/>
</dbReference>
<dbReference type="AlphaFoldDB" id="A0A1Q2HW94"/>
<dbReference type="RefSeq" id="WP_095659837.1">
    <property type="nucleotide sequence ID" value="NZ_CP019688.1"/>
</dbReference>
<dbReference type="Proteomes" id="UP000217209">
    <property type="component" value="Chromosome"/>
</dbReference>
<dbReference type="InterPro" id="IPR036837">
    <property type="entry name" value="Cation_efflux_CTD_sf"/>
</dbReference>
<feature type="domain" description="Cation efflux protein transmembrane" evidence="10">
    <location>
        <begin position="30"/>
        <end position="220"/>
    </location>
</feature>
<keyword evidence="3" id="KW-0813">Transport</keyword>
<keyword evidence="13" id="KW-1185">Reference proteome</keyword>
<dbReference type="OrthoDB" id="9809646at2"/>
<dbReference type="EMBL" id="CP019688">
    <property type="protein sequence ID" value="AQQ15102.1"/>
    <property type="molecule type" value="Genomic_DNA"/>
</dbReference>
<feature type="transmembrane region" description="Helical" evidence="9">
    <location>
        <begin position="130"/>
        <end position="151"/>
    </location>
</feature>
<evidence type="ECO:0000313" key="12">
    <source>
        <dbReference type="EMBL" id="AQQ15102.1"/>
    </source>
</evidence>
<evidence type="ECO:0000259" key="11">
    <source>
        <dbReference type="Pfam" id="PF16916"/>
    </source>
</evidence>
<dbReference type="KEGG" id="cgv:CGLAU_05655"/>
<gene>
    <name evidence="12" type="primary">czcD</name>
    <name evidence="12" type="ORF">CGLAU_05655</name>
</gene>
<feature type="transmembrane region" description="Helical" evidence="9">
    <location>
        <begin position="190"/>
        <end position="209"/>
    </location>
</feature>
<proteinExistence type="inferred from homology"/>
<keyword evidence="4 9" id="KW-0812">Transmembrane</keyword>
<evidence type="ECO:0000256" key="9">
    <source>
        <dbReference type="SAM" id="Phobius"/>
    </source>
</evidence>
<feature type="compositionally biased region" description="Basic and acidic residues" evidence="8">
    <location>
        <begin position="1"/>
        <end position="10"/>
    </location>
</feature>
<reference evidence="12 13" key="1">
    <citation type="submission" date="2016-12" db="EMBL/GenBank/DDBJ databases">
        <authorList>
            <person name="Song W.-J."/>
            <person name="Kurnit D.M."/>
        </authorList>
    </citation>
    <scope>NUCLEOTIDE SEQUENCE [LARGE SCALE GENOMIC DNA]</scope>
    <source>
        <strain evidence="12 13">DSM 30827</strain>
    </source>
</reference>
<feature type="region of interest" description="Disordered" evidence="8">
    <location>
        <begin position="1"/>
        <end position="21"/>
    </location>
</feature>
<evidence type="ECO:0000256" key="7">
    <source>
        <dbReference type="ARBA" id="ARBA00023136"/>
    </source>
</evidence>
<dbReference type="InterPro" id="IPR050681">
    <property type="entry name" value="CDF/SLC30A"/>
</dbReference>
<dbReference type="InterPro" id="IPR027469">
    <property type="entry name" value="Cation_efflux_TMD_sf"/>
</dbReference>
<dbReference type="NCBIfam" id="TIGR01297">
    <property type="entry name" value="CDF"/>
    <property type="match status" value="1"/>
</dbReference>
<evidence type="ECO:0000256" key="2">
    <source>
        <dbReference type="ARBA" id="ARBA00008873"/>
    </source>
</evidence>
<dbReference type="Pfam" id="PF16916">
    <property type="entry name" value="ZT_dimer"/>
    <property type="match status" value="1"/>
</dbReference>